<keyword evidence="3" id="KW-0378">Hydrolase</keyword>
<dbReference type="Proteomes" id="UP000315215">
    <property type="component" value="Chromosome"/>
</dbReference>
<proteinExistence type="inferred from homology"/>
<protein>
    <submittedName>
        <fullName evidence="3">Glycoside hydrolase family 16 protein</fullName>
    </submittedName>
</protein>
<evidence type="ECO:0000256" key="1">
    <source>
        <dbReference type="ARBA" id="ARBA00006865"/>
    </source>
</evidence>
<dbReference type="OrthoDB" id="9809583at2"/>
<keyword evidence="4" id="KW-1185">Reference proteome</keyword>
<evidence type="ECO:0000259" key="2">
    <source>
        <dbReference type="PROSITE" id="PS51762"/>
    </source>
</evidence>
<feature type="domain" description="GH16" evidence="2">
    <location>
        <begin position="46"/>
        <end position="284"/>
    </location>
</feature>
<reference evidence="3 4" key="1">
    <citation type="submission" date="2019-07" db="EMBL/GenBank/DDBJ databases">
        <authorList>
            <person name="Li J."/>
        </authorList>
    </citation>
    <scope>NUCLEOTIDE SEQUENCE [LARGE SCALE GENOMIC DNA]</scope>
    <source>
        <strain evidence="3 4">TKL69</strain>
    </source>
</reference>
<dbReference type="GO" id="GO:0005975">
    <property type="term" value="P:carbohydrate metabolic process"/>
    <property type="evidence" value="ECO:0007669"/>
    <property type="project" value="InterPro"/>
</dbReference>
<dbReference type="PROSITE" id="PS51762">
    <property type="entry name" value="GH16_2"/>
    <property type="match status" value="1"/>
</dbReference>
<organism evidence="3 4">
    <name type="scientific">Radiobacillus deserti</name>
    <dbReference type="NCBI Taxonomy" id="2594883"/>
    <lineage>
        <taxon>Bacteria</taxon>
        <taxon>Bacillati</taxon>
        <taxon>Bacillota</taxon>
        <taxon>Bacilli</taxon>
        <taxon>Bacillales</taxon>
        <taxon>Bacillaceae</taxon>
        <taxon>Radiobacillus</taxon>
    </lineage>
</organism>
<dbReference type="PANTHER" id="PTHR10963:SF55">
    <property type="entry name" value="GLYCOSIDE HYDROLASE FAMILY 16 PROTEIN"/>
    <property type="match status" value="1"/>
</dbReference>
<dbReference type="GO" id="GO:0004553">
    <property type="term" value="F:hydrolase activity, hydrolyzing O-glycosyl compounds"/>
    <property type="evidence" value="ECO:0007669"/>
    <property type="project" value="InterPro"/>
</dbReference>
<dbReference type="Gene3D" id="2.60.120.200">
    <property type="match status" value="1"/>
</dbReference>
<dbReference type="EMBL" id="CP041666">
    <property type="protein sequence ID" value="QDP42265.1"/>
    <property type="molecule type" value="Genomic_DNA"/>
</dbReference>
<dbReference type="InterPro" id="IPR050546">
    <property type="entry name" value="Glycosyl_Hydrlase_16"/>
</dbReference>
<sequence>MFILLSLCLIALVFFHYYFDRKASHIATSPSRYIETSIQNKGDVCKEKTNSSIPPNLNQEGWGLIWHDEFDSLCLSSSKWNIEDWAANKNNELQYYSPDNVKVENGVLTLTSRQESFKGRDYTSGAVHTQGKFDFLYGKAEMRAKLPAGQGIFPAFWMMTDKEETWLPEIDIMEMLGHRPDEIWMVHHWLDSNGNLQSNSGSFKGSNFSTDYHTFGIEWTPDSITWFIDGVERFKSEVSVPNERMYLYLNTAVGGIWPGDPDHTTVFPVQFDIDYVRVYEKKGE</sequence>
<dbReference type="InterPro" id="IPR013320">
    <property type="entry name" value="ConA-like_dom_sf"/>
</dbReference>
<dbReference type="SUPFAM" id="SSF49899">
    <property type="entry name" value="Concanavalin A-like lectins/glucanases"/>
    <property type="match status" value="1"/>
</dbReference>
<dbReference type="AlphaFoldDB" id="A0A516KLJ6"/>
<dbReference type="Pfam" id="PF00722">
    <property type="entry name" value="Glyco_hydro_16"/>
    <property type="match status" value="1"/>
</dbReference>
<gene>
    <name evidence="3" type="ORF">FN924_18295</name>
</gene>
<dbReference type="KEGG" id="aqt:FN924_18295"/>
<accession>A0A516KLJ6</accession>
<name>A0A516KLJ6_9BACI</name>
<dbReference type="CDD" id="cd08023">
    <property type="entry name" value="GH16_laminarinase_like"/>
    <property type="match status" value="1"/>
</dbReference>
<evidence type="ECO:0000313" key="3">
    <source>
        <dbReference type="EMBL" id="QDP42265.1"/>
    </source>
</evidence>
<dbReference type="InterPro" id="IPR000757">
    <property type="entry name" value="Beta-glucanase-like"/>
</dbReference>
<dbReference type="PANTHER" id="PTHR10963">
    <property type="entry name" value="GLYCOSYL HYDROLASE-RELATED"/>
    <property type="match status" value="1"/>
</dbReference>
<evidence type="ECO:0000313" key="4">
    <source>
        <dbReference type="Proteomes" id="UP000315215"/>
    </source>
</evidence>
<comment type="similarity">
    <text evidence="1">Belongs to the glycosyl hydrolase 16 family.</text>
</comment>